<evidence type="ECO:0000259" key="3">
    <source>
        <dbReference type="Pfam" id="PF01408"/>
    </source>
</evidence>
<dbReference type="InterPro" id="IPR000683">
    <property type="entry name" value="Gfo/Idh/MocA-like_OxRdtase_N"/>
</dbReference>
<organism evidence="5 6">
    <name type="scientific">Propionicimonas paludicola</name>
    <dbReference type="NCBI Taxonomy" id="185243"/>
    <lineage>
        <taxon>Bacteria</taxon>
        <taxon>Bacillati</taxon>
        <taxon>Actinomycetota</taxon>
        <taxon>Actinomycetes</taxon>
        <taxon>Propionibacteriales</taxon>
        <taxon>Nocardioidaceae</taxon>
        <taxon>Propionicimonas</taxon>
    </lineage>
</organism>
<dbReference type="Proteomes" id="UP000226079">
    <property type="component" value="Unassembled WGS sequence"/>
</dbReference>
<comment type="caution">
    <text evidence="5">The sequence shown here is derived from an EMBL/GenBank/DDBJ whole genome shotgun (WGS) entry which is preliminary data.</text>
</comment>
<keyword evidence="2" id="KW-0560">Oxidoreductase</keyword>
<dbReference type="InterPro" id="IPR055170">
    <property type="entry name" value="GFO_IDH_MocA-like_dom"/>
</dbReference>
<dbReference type="SUPFAM" id="SSF55347">
    <property type="entry name" value="Glyceraldehyde-3-phosphate dehydrogenase-like, C-terminal domain"/>
    <property type="match status" value="1"/>
</dbReference>
<evidence type="ECO:0000256" key="2">
    <source>
        <dbReference type="ARBA" id="ARBA00023002"/>
    </source>
</evidence>
<dbReference type="PANTHER" id="PTHR22604">
    <property type="entry name" value="OXIDOREDUCTASES"/>
    <property type="match status" value="1"/>
</dbReference>
<evidence type="ECO:0000313" key="6">
    <source>
        <dbReference type="Proteomes" id="UP000226079"/>
    </source>
</evidence>
<dbReference type="Gene3D" id="3.40.50.720">
    <property type="entry name" value="NAD(P)-binding Rossmann-like Domain"/>
    <property type="match status" value="1"/>
</dbReference>
<keyword evidence="6" id="KW-1185">Reference proteome</keyword>
<feature type="domain" description="Gfo/Idh/MocA-like oxidoreductase N-terminal" evidence="3">
    <location>
        <begin position="22"/>
        <end position="137"/>
    </location>
</feature>
<dbReference type="Pfam" id="PF01408">
    <property type="entry name" value="GFO_IDH_MocA"/>
    <property type="match status" value="1"/>
</dbReference>
<dbReference type="RefSeq" id="WP_098461680.1">
    <property type="nucleotide sequence ID" value="NZ_PDJC01000001.1"/>
</dbReference>
<name>A0A2A9CV54_9ACTN</name>
<evidence type="ECO:0000256" key="1">
    <source>
        <dbReference type="ARBA" id="ARBA00010928"/>
    </source>
</evidence>
<dbReference type="AlphaFoldDB" id="A0A2A9CV54"/>
<dbReference type="PANTHER" id="PTHR22604:SF105">
    <property type="entry name" value="TRANS-1,2-DIHYDROBENZENE-1,2-DIOL DEHYDROGENASE"/>
    <property type="match status" value="1"/>
</dbReference>
<sequence>MALPQTLPLSRVPDPAAAPALRWGILAPGWIASAFATAVRTHTSQQLVAVGSRSLERARDFADRYGIARAYGSYEELVADPQVDAIYVASPHSEHAAQSLLAIQAGKHVLVEKAFTRNAHEARTVVDAARRHGVGLMEAMWTRFLPRIDIVRQLLEDGVLGELELLVADHGQALTHVQRLVDPSLAGGGLLDLGIYPISFASFVLGTPSKIHSAGELTSAGVDRQISAIFSGYEEHPHAQALVSCTIAAKTPTTAVIAGDQARVELDGDFYTPGPVRLVFGDGQSLTAPSAPITGHQGLAYEAAHFAQLISDGFTESPQLGLDESVSIMETLDELRAQRGVRFPGE</sequence>
<protein>
    <submittedName>
        <fullName evidence="5">Putative dehydrogenase</fullName>
    </submittedName>
</protein>
<comment type="similarity">
    <text evidence="1">Belongs to the Gfo/Idh/MocA family.</text>
</comment>
<accession>A0A2A9CV54</accession>
<dbReference type="EMBL" id="PDJC01000001">
    <property type="protein sequence ID" value="PFG18313.1"/>
    <property type="molecule type" value="Genomic_DNA"/>
</dbReference>
<dbReference type="Gene3D" id="3.30.360.10">
    <property type="entry name" value="Dihydrodipicolinate Reductase, domain 2"/>
    <property type="match status" value="1"/>
</dbReference>
<evidence type="ECO:0000313" key="5">
    <source>
        <dbReference type="EMBL" id="PFG18313.1"/>
    </source>
</evidence>
<dbReference type="GO" id="GO:0016491">
    <property type="term" value="F:oxidoreductase activity"/>
    <property type="evidence" value="ECO:0007669"/>
    <property type="project" value="UniProtKB-KW"/>
</dbReference>
<gene>
    <name evidence="5" type="ORF">ATK74_2897</name>
</gene>
<dbReference type="Pfam" id="PF22725">
    <property type="entry name" value="GFO_IDH_MocA_C3"/>
    <property type="match status" value="1"/>
</dbReference>
<dbReference type="InterPro" id="IPR036291">
    <property type="entry name" value="NAD(P)-bd_dom_sf"/>
</dbReference>
<dbReference type="SUPFAM" id="SSF51735">
    <property type="entry name" value="NAD(P)-binding Rossmann-fold domains"/>
    <property type="match status" value="1"/>
</dbReference>
<proteinExistence type="inferred from homology"/>
<dbReference type="InterPro" id="IPR050984">
    <property type="entry name" value="Gfo/Idh/MocA_domain"/>
</dbReference>
<dbReference type="OrthoDB" id="9815825at2"/>
<evidence type="ECO:0000259" key="4">
    <source>
        <dbReference type="Pfam" id="PF22725"/>
    </source>
</evidence>
<reference evidence="5 6" key="1">
    <citation type="submission" date="2017-10" db="EMBL/GenBank/DDBJ databases">
        <title>Sequencing the genomes of 1000 actinobacteria strains.</title>
        <authorList>
            <person name="Klenk H.-P."/>
        </authorList>
    </citation>
    <scope>NUCLEOTIDE SEQUENCE [LARGE SCALE GENOMIC DNA]</scope>
    <source>
        <strain evidence="5 6">DSM 15597</strain>
    </source>
</reference>
<feature type="domain" description="GFO/IDH/MocA-like oxidoreductase" evidence="4">
    <location>
        <begin position="151"/>
        <end position="264"/>
    </location>
</feature>
<dbReference type="GO" id="GO:0000166">
    <property type="term" value="F:nucleotide binding"/>
    <property type="evidence" value="ECO:0007669"/>
    <property type="project" value="InterPro"/>
</dbReference>